<evidence type="ECO:0000313" key="1">
    <source>
        <dbReference type="EMBL" id="KAG9186015.1"/>
    </source>
</evidence>
<comment type="caution">
    <text evidence="1">The sequence shown here is derived from an EMBL/GenBank/DDBJ whole genome shotgun (WGS) entry which is preliminary data.</text>
</comment>
<organism evidence="1 2">
    <name type="scientific">Alternaria panax</name>
    <dbReference type="NCBI Taxonomy" id="48097"/>
    <lineage>
        <taxon>Eukaryota</taxon>
        <taxon>Fungi</taxon>
        <taxon>Dikarya</taxon>
        <taxon>Ascomycota</taxon>
        <taxon>Pezizomycotina</taxon>
        <taxon>Dothideomycetes</taxon>
        <taxon>Pleosporomycetidae</taxon>
        <taxon>Pleosporales</taxon>
        <taxon>Pleosporineae</taxon>
        <taxon>Pleosporaceae</taxon>
        <taxon>Alternaria</taxon>
        <taxon>Alternaria sect. Panax</taxon>
    </lineage>
</organism>
<name>A0AAD4I1Y5_9PLEO</name>
<dbReference type="AlphaFoldDB" id="A0AAD4I1Y5"/>
<protein>
    <submittedName>
        <fullName evidence="1">Uncharacterized protein</fullName>
    </submittedName>
</protein>
<reference evidence="1" key="1">
    <citation type="submission" date="2021-07" db="EMBL/GenBank/DDBJ databases">
        <title>Genome Resource of American Ginseng Black Spot Pathogen Alternaria panax.</title>
        <authorList>
            <person name="Qiu C."/>
            <person name="Wang W."/>
            <person name="Liu Z."/>
        </authorList>
    </citation>
    <scope>NUCLEOTIDE SEQUENCE</scope>
    <source>
        <strain evidence="1">BNCC115425</strain>
    </source>
</reference>
<evidence type="ECO:0000313" key="2">
    <source>
        <dbReference type="Proteomes" id="UP001199106"/>
    </source>
</evidence>
<accession>A0AAD4I1Y5</accession>
<dbReference type="Proteomes" id="UP001199106">
    <property type="component" value="Unassembled WGS sequence"/>
</dbReference>
<keyword evidence="2" id="KW-1185">Reference proteome</keyword>
<dbReference type="EMBL" id="JAANER010000009">
    <property type="protein sequence ID" value="KAG9186015.1"/>
    <property type="molecule type" value="Genomic_DNA"/>
</dbReference>
<gene>
    <name evidence="1" type="ORF">G6011_02571</name>
</gene>
<sequence length="160" mass="18620">MHLDAADVASVPSFRFILSTRTNGLNKFRIQRPHRLYDYRLAGEKFREKYGNNPKLQTSDEALKNRIEFLQRDIAIDKQDANREAIRALDTSYEGVRLHMCVVFAPWVEDASSQTEKGMFCSICLGGYVQDQLYTRQSMIEHLKKCRVGPFHPYMGRDRN</sequence>
<proteinExistence type="predicted"/>